<feature type="region of interest" description="Disordered" evidence="2">
    <location>
        <begin position="294"/>
        <end position="314"/>
    </location>
</feature>
<dbReference type="InterPro" id="IPR029016">
    <property type="entry name" value="GAF-like_dom_sf"/>
</dbReference>
<proteinExistence type="predicted"/>
<sequence length="749" mass="79703">MSTGIEAVPASGRPRSPRDLAVASALLDLAGKLAATTYAAYLPVADRPALGVAMAVDTPCAFTIPSELDVDDLRLPTARAFQSGDLVAVQAAEMRKLTRQVPAHFLHNPFPTAVASVALVAGGRTFGCLSVHWSRTKAPDDPVTPEELQHLRRIAQKLAGELLLLADSGLPMDAPPIPLFIPPVPAESLSTGAPALSARLGRGLTGTTFLYQLKRLSAELAAAVHARDVLTAAQDQIMAPFGAGALMLCRVQDERLRVVGASGFSREEVGRVDGLPLSRSTPETDAVTRVEARLQQPSDRPAHTGTSHPAPALDTHPRAYMPLIANGRAIGCCILEFPAQWRRLPADEDIALAVLMLGQIGQTLERIHAHELEHALARTMQQSLLPPSLPLRPETVVTSRYLPATAGAAVGGDWYDIVPLPDGGIGLAIGDVEGHSVEAAGVMGHLRSAVLAYASEGHEPATVLERIDALLRVLGASRYATCCCLWLDPVTGVAKTATAGHPPPLISPAPGKLTALDVPVGPPLGLGNGHHYEQREIVLTSGSIIALFTDGLLETRALGLDAALARLADRLAAGNRENMDMLADGLISDRQRHKILDDDLALLLMRYDGVQPGEQQDVARLFVQRYDLQAVASTRHYLRDVLKRWGSEALLDDLQLMLSEVVTNALIHAQSDVDIRMRRHAGGVRVEVQDSSPQPPIPTVIIANEAMNAEAESGRGLLIVDALATAWGSSPAGRGKTTWIEMALPEQSS</sequence>
<dbReference type="PANTHER" id="PTHR43156">
    <property type="entry name" value="STAGE II SPORULATION PROTEIN E-RELATED"/>
    <property type="match status" value="1"/>
</dbReference>
<dbReference type="InterPro" id="IPR001932">
    <property type="entry name" value="PPM-type_phosphatase-like_dom"/>
</dbReference>
<dbReference type="Gene3D" id="3.30.565.10">
    <property type="entry name" value="Histidine kinase-like ATPase, C-terminal domain"/>
    <property type="match status" value="1"/>
</dbReference>
<dbReference type="SUPFAM" id="SSF55781">
    <property type="entry name" value="GAF domain-like"/>
    <property type="match status" value="2"/>
</dbReference>
<dbReference type="InterPro" id="IPR036457">
    <property type="entry name" value="PPM-type-like_dom_sf"/>
</dbReference>
<dbReference type="Pfam" id="PF13581">
    <property type="entry name" value="HATPase_c_2"/>
    <property type="match status" value="1"/>
</dbReference>
<feature type="domain" description="PPM-type phosphatase" evidence="3">
    <location>
        <begin position="395"/>
        <end position="607"/>
    </location>
</feature>
<reference evidence="4" key="1">
    <citation type="submission" date="2022-03" db="EMBL/GenBank/DDBJ databases">
        <title>Streptomyces 7R015 and 7R016 isolated from Barleria lupulina in Thailand.</title>
        <authorList>
            <person name="Kanchanasin P."/>
            <person name="Phongsopitanun W."/>
            <person name="Tanasupawat S."/>
        </authorList>
    </citation>
    <scope>NUCLEOTIDE SEQUENCE</scope>
    <source>
        <strain evidence="4">7R015</strain>
    </source>
</reference>
<dbReference type="SMART" id="SM00331">
    <property type="entry name" value="PP2C_SIG"/>
    <property type="match status" value="1"/>
</dbReference>
<dbReference type="InterPro" id="IPR036890">
    <property type="entry name" value="HATPase_C_sf"/>
</dbReference>
<dbReference type="RefSeq" id="WP_242766607.1">
    <property type="nucleotide sequence ID" value="NZ_JALDAY010000006.1"/>
</dbReference>
<evidence type="ECO:0000313" key="4">
    <source>
        <dbReference type="EMBL" id="MCI3273383.1"/>
    </source>
</evidence>
<dbReference type="EMBL" id="JALDAY010000006">
    <property type="protein sequence ID" value="MCI3273383.1"/>
    <property type="molecule type" value="Genomic_DNA"/>
</dbReference>
<name>A0ABS9Y826_9ACTN</name>
<dbReference type="InterPro" id="IPR003018">
    <property type="entry name" value="GAF"/>
</dbReference>
<evidence type="ECO:0000256" key="2">
    <source>
        <dbReference type="SAM" id="MobiDB-lite"/>
    </source>
</evidence>
<accession>A0ABS9Y826</accession>
<organism evidence="4 5">
    <name type="scientific">Streptomyces cylindrosporus</name>
    <dbReference type="NCBI Taxonomy" id="2927583"/>
    <lineage>
        <taxon>Bacteria</taxon>
        <taxon>Bacillati</taxon>
        <taxon>Actinomycetota</taxon>
        <taxon>Actinomycetes</taxon>
        <taxon>Kitasatosporales</taxon>
        <taxon>Streptomycetaceae</taxon>
        <taxon>Streptomyces</taxon>
    </lineage>
</organism>
<dbReference type="SUPFAM" id="SSF55874">
    <property type="entry name" value="ATPase domain of HSP90 chaperone/DNA topoisomerase II/histidine kinase"/>
    <property type="match status" value="1"/>
</dbReference>
<evidence type="ECO:0000259" key="3">
    <source>
        <dbReference type="SMART" id="SM00331"/>
    </source>
</evidence>
<dbReference type="InterPro" id="IPR003594">
    <property type="entry name" value="HATPase_dom"/>
</dbReference>
<dbReference type="CDD" id="cd16936">
    <property type="entry name" value="HATPase_RsbW-like"/>
    <property type="match status" value="1"/>
</dbReference>
<evidence type="ECO:0000256" key="1">
    <source>
        <dbReference type="ARBA" id="ARBA00022801"/>
    </source>
</evidence>
<dbReference type="SUPFAM" id="SSF81606">
    <property type="entry name" value="PP2C-like"/>
    <property type="match status" value="1"/>
</dbReference>
<dbReference type="PANTHER" id="PTHR43156:SF2">
    <property type="entry name" value="STAGE II SPORULATION PROTEIN E"/>
    <property type="match status" value="1"/>
</dbReference>
<dbReference type="InterPro" id="IPR052016">
    <property type="entry name" value="Bact_Sigma-Reg"/>
</dbReference>
<comment type="caution">
    <text evidence="4">The sequence shown here is derived from an EMBL/GenBank/DDBJ whole genome shotgun (WGS) entry which is preliminary data.</text>
</comment>
<protein>
    <submittedName>
        <fullName evidence="4">SpoIIE family protein phosphatase</fullName>
    </submittedName>
</protein>
<dbReference type="Pfam" id="PF01590">
    <property type="entry name" value="GAF"/>
    <property type="match status" value="1"/>
</dbReference>
<dbReference type="Pfam" id="PF07228">
    <property type="entry name" value="SpoIIE"/>
    <property type="match status" value="1"/>
</dbReference>
<evidence type="ECO:0000313" key="5">
    <source>
        <dbReference type="Proteomes" id="UP001165269"/>
    </source>
</evidence>
<keyword evidence="5" id="KW-1185">Reference proteome</keyword>
<dbReference type="Proteomes" id="UP001165269">
    <property type="component" value="Unassembled WGS sequence"/>
</dbReference>
<keyword evidence="1" id="KW-0378">Hydrolase</keyword>
<dbReference type="Gene3D" id="3.60.40.10">
    <property type="entry name" value="PPM-type phosphatase domain"/>
    <property type="match status" value="1"/>
</dbReference>
<dbReference type="Gene3D" id="3.30.450.40">
    <property type="match status" value="1"/>
</dbReference>
<gene>
    <name evidence="4" type="ORF">MQP27_19965</name>
</gene>